<keyword evidence="2" id="KW-0813">Transport</keyword>
<comment type="similarity">
    <text evidence="1">Belongs to the desulfoferrodoxin family.</text>
</comment>
<evidence type="ECO:0000313" key="7">
    <source>
        <dbReference type="EMBL" id="MPN63355.1"/>
    </source>
</evidence>
<keyword evidence="7" id="KW-0560">Oxidoreductase</keyword>
<dbReference type="Gene3D" id="2.60.40.730">
    <property type="entry name" value="SOR catalytic domain"/>
    <property type="match status" value="1"/>
</dbReference>
<evidence type="ECO:0000256" key="1">
    <source>
        <dbReference type="ARBA" id="ARBA00005941"/>
    </source>
</evidence>
<dbReference type="EMBL" id="VSSQ01142649">
    <property type="protein sequence ID" value="MPN63355.1"/>
    <property type="molecule type" value="Genomic_DNA"/>
</dbReference>
<keyword evidence="5" id="KW-0408">Iron</keyword>
<organism evidence="7">
    <name type="scientific">bioreactor metagenome</name>
    <dbReference type="NCBI Taxonomy" id="1076179"/>
    <lineage>
        <taxon>unclassified sequences</taxon>
        <taxon>metagenomes</taxon>
        <taxon>ecological metagenomes</taxon>
    </lineage>
</organism>
<dbReference type="GO" id="GO:0005506">
    <property type="term" value="F:iron ion binding"/>
    <property type="evidence" value="ECO:0007669"/>
    <property type="project" value="InterPro"/>
</dbReference>
<dbReference type="PANTHER" id="PTHR36541:SF1">
    <property type="entry name" value="SUPEROXIDE REDUCTASE-RELATED"/>
    <property type="match status" value="1"/>
</dbReference>
<dbReference type="EC" id="1.15.1.2" evidence="7"/>
<dbReference type="InterPro" id="IPR051233">
    <property type="entry name" value="Desulfoferrodoxin_SOR"/>
</dbReference>
<keyword evidence="4" id="KW-0249">Electron transport</keyword>
<dbReference type="InterPro" id="IPR036073">
    <property type="entry name" value="Desulfoferrodoxin_Fe-bd_dom_sf"/>
</dbReference>
<comment type="caution">
    <text evidence="7">The sequence shown here is derived from an EMBL/GenBank/DDBJ whole genome shotgun (WGS) entry which is preliminary data.</text>
</comment>
<evidence type="ECO:0000256" key="4">
    <source>
        <dbReference type="ARBA" id="ARBA00022982"/>
    </source>
</evidence>
<name>A0A645JI36_9ZZZZ</name>
<evidence type="ECO:0000256" key="3">
    <source>
        <dbReference type="ARBA" id="ARBA00022723"/>
    </source>
</evidence>
<dbReference type="Pfam" id="PF01880">
    <property type="entry name" value="Desulfoferrodox"/>
    <property type="match status" value="1"/>
</dbReference>
<proteinExistence type="inferred from homology"/>
<evidence type="ECO:0000256" key="2">
    <source>
        <dbReference type="ARBA" id="ARBA00022448"/>
    </source>
</evidence>
<sequence length="75" mass="8297">MDGNTVTVSIGSVEHPMLKEHYITWVYIQTSKGGQRRVLSPGKKPTATFALTDGDKLQVAFAYCNLHGLWMAEAE</sequence>
<accession>A0A645JI36</accession>
<evidence type="ECO:0000256" key="5">
    <source>
        <dbReference type="ARBA" id="ARBA00023004"/>
    </source>
</evidence>
<feature type="domain" description="Desulfoferrodoxin ferrous iron-binding" evidence="6">
    <location>
        <begin position="5"/>
        <end position="72"/>
    </location>
</feature>
<dbReference type="PANTHER" id="PTHR36541">
    <property type="entry name" value="SUPEROXIDE REDUCTASE-RELATED"/>
    <property type="match status" value="1"/>
</dbReference>
<gene>
    <name evidence="7" type="primary">dfx_35</name>
    <name evidence="7" type="ORF">SDC9_211113</name>
</gene>
<reference evidence="7" key="1">
    <citation type="submission" date="2019-08" db="EMBL/GenBank/DDBJ databases">
        <authorList>
            <person name="Kucharzyk K."/>
            <person name="Murdoch R.W."/>
            <person name="Higgins S."/>
            <person name="Loffler F."/>
        </authorList>
    </citation>
    <scope>NUCLEOTIDE SEQUENCE</scope>
</reference>
<evidence type="ECO:0000259" key="6">
    <source>
        <dbReference type="Pfam" id="PF01880"/>
    </source>
</evidence>
<dbReference type="InterPro" id="IPR002742">
    <property type="entry name" value="Desulfoferrodoxin_Fe-bd_dom"/>
</dbReference>
<keyword evidence="3" id="KW-0479">Metal-binding</keyword>
<dbReference type="AlphaFoldDB" id="A0A645JI36"/>
<dbReference type="SUPFAM" id="SSF49367">
    <property type="entry name" value="Superoxide reductase-like"/>
    <property type="match status" value="1"/>
</dbReference>
<protein>
    <submittedName>
        <fullName evidence="7">Desulfoferrodoxin</fullName>
        <ecNumber evidence="7">1.15.1.2</ecNumber>
    </submittedName>
</protein>
<dbReference type="GO" id="GO:0050605">
    <property type="term" value="F:superoxide reductase activity"/>
    <property type="evidence" value="ECO:0007669"/>
    <property type="project" value="UniProtKB-EC"/>
</dbReference>